<comment type="subcellular location">
    <subcellularLocation>
        <location evidence="1">Plastid</location>
    </subcellularLocation>
</comment>
<dbReference type="InterPro" id="IPR024937">
    <property type="entry name" value="Domain_X"/>
</dbReference>
<name>A0A024B4K6_9VIRI</name>
<keyword evidence="4" id="KW-0507">mRNA processing</keyword>
<dbReference type="RefSeq" id="YP_009033753.1">
    <property type="nucleotide sequence ID" value="NC_024168.1"/>
</dbReference>
<evidence type="ECO:0000256" key="3">
    <source>
        <dbReference type="ARBA" id="ARBA00022640"/>
    </source>
</evidence>
<protein>
    <submittedName>
        <fullName evidence="10">Putative maturase</fullName>
    </submittedName>
</protein>
<feature type="domain" description="Domain X" evidence="8">
    <location>
        <begin position="393"/>
        <end position="502"/>
    </location>
</feature>
<dbReference type="EMBL" id="KJ461681">
    <property type="protein sequence ID" value="AHZ11136.1"/>
    <property type="molecule type" value="Genomic_DNA"/>
</dbReference>
<organism evidence="10">
    <name type="scientific">Roya anglica</name>
    <dbReference type="NCBI Taxonomy" id="43943"/>
    <lineage>
        <taxon>Eukaryota</taxon>
        <taxon>Viridiplantae</taxon>
        <taxon>Streptophyta</taxon>
        <taxon>Zygnematophyceae</taxon>
        <taxon>Zygnematophycidae</taxon>
        <taxon>Zygnematales</taxon>
        <taxon>Mesotaeniaceae</taxon>
        <taxon>Roya</taxon>
    </lineage>
</organism>
<comment type="function">
    <text evidence="7">Usually encoded in the trnK tRNA gene intron. Probably assists in splicing its own and other chloroplast group II introns.</text>
</comment>
<dbReference type="Pfam" id="PF01824">
    <property type="entry name" value="MatK_N"/>
    <property type="match status" value="1"/>
</dbReference>
<comment type="similarity">
    <text evidence="2">Belongs to the intron maturase 2 family. MatK subfamily.</text>
</comment>
<dbReference type="GO" id="GO:0008033">
    <property type="term" value="P:tRNA processing"/>
    <property type="evidence" value="ECO:0007669"/>
    <property type="project" value="UniProtKB-KW"/>
</dbReference>
<proteinExistence type="inferred from homology"/>
<dbReference type="GO" id="GO:0006397">
    <property type="term" value="P:mRNA processing"/>
    <property type="evidence" value="ECO:0007669"/>
    <property type="project" value="UniProtKB-KW"/>
</dbReference>
<geneLocation type="chloroplast" evidence="10"/>
<evidence type="ECO:0000256" key="5">
    <source>
        <dbReference type="ARBA" id="ARBA00022694"/>
    </source>
</evidence>
<gene>
    <name evidence="10" type="primary">matK</name>
</gene>
<keyword evidence="5" id="KW-0819">tRNA processing</keyword>
<evidence type="ECO:0000313" key="10">
    <source>
        <dbReference type="EMBL" id="AHZ11136.1"/>
    </source>
</evidence>
<keyword evidence="6" id="KW-0694">RNA-binding</keyword>
<reference evidence="10" key="1">
    <citation type="journal article" date="2014" name="Genome Biol. Evol.">
        <title>Analyses of charophyte chloroplast genomes help characterize the ancestral chloroplast genome of land plants.</title>
        <authorList>
            <person name="Civan P."/>
            <person name="Foster P.G."/>
            <person name="Embley M.T."/>
            <person name="Seneca A."/>
            <person name="Cox C.J."/>
        </authorList>
    </citation>
    <scope>NUCLEOTIDE SEQUENCE</scope>
</reference>
<dbReference type="InterPro" id="IPR024942">
    <property type="entry name" value="Maturase_MatK_N"/>
</dbReference>
<evidence type="ECO:0000259" key="9">
    <source>
        <dbReference type="Pfam" id="PF01824"/>
    </source>
</evidence>
<dbReference type="PANTHER" id="PTHR34811">
    <property type="entry name" value="MATURASE K"/>
    <property type="match status" value="1"/>
</dbReference>
<dbReference type="Pfam" id="PF01348">
    <property type="entry name" value="Intron_maturas2"/>
    <property type="match status" value="1"/>
</dbReference>
<keyword evidence="3 7" id="KW-0934">Plastid</keyword>
<evidence type="ECO:0000256" key="4">
    <source>
        <dbReference type="ARBA" id="ARBA00022664"/>
    </source>
</evidence>
<evidence type="ECO:0000256" key="2">
    <source>
        <dbReference type="ARBA" id="ARBA00006621"/>
    </source>
</evidence>
<evidence type="ECO:0000256" key="6">
    <source>
        <dbReference type="ARBA" id="ARBA00022884"/>
    </source>
</evidence>
<dbReference type="AlphaFoldDB" id="A0A024B4K6"/>
<evidence type="ECO:0000259" key="8">
    <source>
        <dbReference type="Pfam" id="PF01348"/>
    </source>
</evidence>
<evidence type="ECO:0000256" key="7">
    <source>
        <dbReference type="RuleBase" id="RU004226"/>
    </source>
</evidence>
<evidence type="ECO:0000256" key="1">
    <source>
        <dbReference type="ARBA" id="ARBA00004474"/>
    </source>
</evidence>
<dbReference type="GO" id="GO:0003723">
    <property type="term" value="F:RNA binding"/>
    <property type="evidence" value="ECO:0007669"/>
    <property type="project" value="UniProtKB-KW"/>
</dbReference>
<feature type="domain" description="Maturase MatK N-terminal" evidence="9">
    <location>
        <begin position="24"/>
        <end position="360"/>
    </location>
</feature>
<accession>A0A024B4K6</accession>
<keyword evidence="7 10" id="KW-0150">Chloroplast</keyword>
<dbReference type="PANTHER" id="PTHR34811:SF1">
    <property type="entry name" value="MATURASE K"/>
    <property type="match status" value="1"/>
</dbReference>
<dbReference type="GeneID" id="19523972"/>
<dbReference type="GO" id="GO:0009507">
    <property type="term" value="C:chloroplast"/>
    <property type="evidence" value="ECO:0007669"/>
    <property type="project" value="InterPro"/>
</dbReference>
<dbReference type="InterPro" id="IPR002866">
    <property type="entry name" value="Maturase_MatK"/>
</dbReference>
<sequence length="546" mass="64743">MNVRNSIKVSSKNRFSLLQFWVEKQNQSRLYPILLQEDLHAITFQNLGIYHDGYRSFSDDQINFVKIKRIIRNIRYGKDKNNIILSGEQHDNIPFFIRDVCVSVSDHFILEPIAWVLLGMYEKDPYVMKSGYKYPQWDCYNSIHSSLSFLEKKLQYSTFLLETSMMPAFHAEILIRILRKKITDASFLHIIRELLYNGCLSLEKPALLINKGISFHLGSFLWNIYAIELDNFFFLERKNLGVEKASIHDISIDNLSCRFKLTDLYCSFLVLFSQIPKDFYQSKNIPIFYQAYKNNFFYNNSVLQAFHYIRFANTFLLSTQHTRSLCKVIQERYFRFFERRLGSSYEDSRIQILSLNNTYFFLGYVLQIKIIEVQLQIMTRFSLRKSKFSFSEVYMFLPLSLVIRVLANAGLCNLTGYPISKSNFSILDDTDIVQRFRYIRNNFLDYYSGCRNRKALSYVEYILRYACAKTLACKHKTTLRFIWKKYGSHIGVKSSVTQKKIYFKPVLRNRYSSSFYYRVWNLSLKFPDPLIFALEDIVQTNTFINI</sequence>